<dbReference type="SUPFAM" id="SSF56935">
    <property type="entry name" value="Porins"/>
    <property type="match status" value="1"/>
</dbReference>
<dbReference type="GO" id="GO:0038023">
    <property type="term" value="F:signaling receptor activity"/>
    <property type="evidence" value="ECO:0007669"/>
    <property type="project" value="InterPro"/>
</dbReference>
<keyword evidence="7" id="KW-0732">Signal</keyword>
<keyword evidence="9" id="KW-0406">Ion transport</keyword>
<evidence type="ECO:0000256" key="4">
    <source>
        <dbReference type="ARBA" id="ARBA00022452"/>
    </source>
</evidence>
<dbReference type="GO" id="GO:0015891">
    <property type="term" value="P:siderophore transport"/>
    <property type="evidence" value="ECO:0007669"/>
    <property type="project" value="InterPro"/>
</dbReference>
<dbReference type="RefSeq" id="WP_094827708.1">
    <property type="nucleotide sequence ID" value="NZ_NEVL01000004.1"/>
</dbReference>
<evidence type="ECO:0000256" key="5">
    <source>
        <dbReference type="ARBA" id="ARBA00022496"/>
    </source>
</evidence>
<dbReference type="OrthoDB" id="9790771at2"/>
<comment type="caution">
    <text evidence="19">The sequence shown here is derived from an EMBL/GenBank/DDBJ whole genome shotgun (WGS) entry which is preliminary data.</text>
</comment>
<dbReference type="Pfam" id="PF00593">
    <property type="entry name" value="TonB_dep_Rec_b-barrel"/>
    <property type="match status" value="1"/>
</dbReference>
<dbReference type="InterPro" id="IPR010105">
    <property type="entry name" value="TonB_sidphr_rcpt"/>
</dbReference>
<dbReference type="EMBL" id="NEVL01000004">
    <property type="protein sequence ID" value="OZI32709.1"/>
    <property type="molecule type" value="Genomic_DNA"/>
</dbReference>
<comment type="subcellular location">
    <subcellularLocation>
        <location evidence="1 14">Cell outer membrane</location>
        <topology evidence="1 14">Multi-pass membrane protein</topology>
    </subcellularLocation>
</comment>
<evidence type="ECO:0000256" key="1">
    <source>
        <dbReference type="ARBA" id="ARBA00004571"/>
    </source>
</evidence>
<dbReference type="GO" id="GO:0015344">
    <property type="term" value="F:siderophore uptake transmembrane transporter activity"/>
    <property type="evidence" value="ECO:0007669"/>
    <property type="project" value="TreeGrafter"/>
</dbReference>
<dbReference type="NCBIfam" id="TIGR01783">
    <property type="entry name" value="TonB-siderophor"/>
    <property type="match status" value="1"/>
</dbReference>
<keyword evidence="10 15" id="KW-0798">TonB box</keyword>
<gene>
    <name evidence="19" type="ORF">CEG14_17535</name>
</gene>
<evidence type="ECO:0000256" key="14">
    <source>
        <dbReference type="PROSITE-ProRule" id="PRU01360"/>
    </source>
</evidence>
<dbReference type="FunFam" id="2.170.130.10:FF:000001">
    <property type="entry name" value="Catecholate siderophore TonB-dependent receptor"/>
    <property type="match status" value="1"/>
</dbReference>
<evidence type="ECO:0000256" key="15">
    <source>
        <dbReference type="RuleBase" id="RU003357"/>
    </source>
</evidence>
<dbReference type="Gene3D" id="2.40.170.20">
    <property type="entry name" value="TonB-dependent receptor, beta-barrel domain"/>
    <property type="match status" value="1"/>
</dbReference>
<evidence type="ECO:0000256" key="7">
    <source>
        <dbReference type="ARBA" id="ARBA00022729"/>
    </source>
</evidence>
<evidence type="ECO:0000256" key="16">
    <source>
        <dbReference type="SAM" id="MobiDB-lite"/>
    </source>
</evidence>
<keyword evidence="11 14" id="KW-0472">Membrane</keyword>
<feature type="compositionally biased region" description="Basic and acidic residues" evidence="16">
    <location>
        <begin position="7"/>
        <end position="19"/>
    </location>
</feature>
<proteinExistence type="inferred from homology"/>
<dbReference type="GO" id="GO:0009279">
    <property type="term" value="C:cell outer membrane"/>
    <property type="evidence" value="ECO:0007669"/>
    <property type="project" value="UniProtKB-SubCell"/>
</dbReference>
<feature type="region of interest" description="Disordered" evidence="16">
    <location>
        <begin position="418"/>
        <end position="449"/>
    </location>
</feature>
<feature type="domain" description="TonB-dependent receptor plug" evidence="18">
    <location>
        <begin position="77"/>
        <end position="177"/>
    </location>
</feature>
<evidence type="ECO:0000256" key="11">
    <source>
        <dbReference type="ARBA" id="ARBA00023136"/>
    </source>
</evidence>
<dbReference type="PANTHER" id="PTHR32552">
    <property type="entry name" value="FERRICHROME IRON RECEPTOR-RELATED"/>
    <property type="match status" value="1"/>
</dbReference>
<dbReference type="CDD" id="cd01347">
    <property type="entry name" value="ligand_gated_channel"/>
    <property type="match status" value="1"/>
</dbReference>
<dbReference type="InterPro" id="IPR036942">
    <property type="entry name" value="Beta-barrel_TonB_sf"/>
</dbReference>
<keyword evidence="6 14" id="KW-0812">Transmembrane</keyword>
<sequence>MSYIKNRKTDPVRSGDARPLRGGAAVSMLATAMLGTAVQAQDVPADVHTLAPVRVIGGQASPYKAQRLESPKFTQPLVDTTQTVQVITDTLIQDQQAETLSDAVGNVAGAGTFFAGENGSTSMGDDILLRGFNTSNSIFVDGIRDSGTVHRDTFTTQQVEVIKGPSGSDYGRGAPSGSINVVSKQPRLEDSFDATLGIGSARRKRSTLDWNRRIGETSAVRVNLMGLDAGKPGRDRVEERRWGVAAALGWGLGTDTRVYLDVLHVKQDNRPDGGVVTVGLPGYRAPGRALRFLDEEAPAPSTNFYGLASDRDRSTTDRLTLRLEHAIGADATVRNITRWSRTQQDYVVSSFMAGVRNLVIDPDSDRPSWTMTRMFNQKDLVNRLLSNQTNLTARISTGALVHDLSAGVEFTRERQVSYGRTTPNPIPVSVYQPDSSPHVPRGTRTGADGRGTTDTYALYAFDTITLSPAWQINGGVRLDRYRTAYRSAMGCGGTGRGAVACHGLRTGTPVTNVDERISGTLLNWKLGAMYRLTPVGNVYANFAVSQQPPGGANFQLAHAGNSANRTDFAPQKAQTVELGTKWDVLERRLLLTAAVFRTRVFNEVVAESDGTYSQNGEKRVQGLELSASGNLTDDWSVNAGFTVQDATVDKGPAVANDGSRNIGYTPRHAFSGWTQYRLPHGFRIGAGVRYVGTRERGRDGAIGTPDYARAYWVFDAMAGYAVSKHLDFQLNVYNLFDTAYVASINKSGYRYFPGAPRSFLLTAKLRY</sequence>
<evidence type="ECO:0000256" key="13">
    <source>
        <dbReference type="ARBA" id="ARBA00023237"/>
    </source>
</evidence>
<accession>A0A261S5S1</accession>
<dbReference type="InterPro" id="IPR012910">
    <property type="entry name" value="Plug_dom"/>
</dbReference>
<reference evidence="19 20" key="1">
    <citation type="submission" date="2017-05" db="EMBL/GenBank/DDBJ databases">
        <title>Complete and WGS of Bordetella genogroups.</title>
        <authorList>
            <person name="Spilker T."/>
            <person name="LiPuma J."/>
        </authorList>
    </citation>
    <scope>NUCLEOTIDE SEQUENCE [LARGE SCALE GENOMIC DNA]</scope>
    <source>
        <strain evidence="19 20">AU17610</strain>
    </source>
</reference>
<keyword evidence="5" id="KW-0410">Iron transport</keyword>
<dbReference type="Pfam" id="PF07715">
    <property type="entry name" value="Plug"/>
    <property type="match status" value="1"/>
</dbReference>
<evidence type="ECO:0000259" key="18">
    <source>
        <dbReference type="Pfam" id="PF07715"/>
    </source>
</evidence>
<evidence type="ECO:0000313" key="19">
    <source>
        <dbReference type="EMBL" id="OZI32709.1"/>
    </source>
</evidence>
<keyword evidence="12 19" id="KW-0675">Receptor</keyword>
<dbReference type="InterPro" id="IPR000531">
    <property type="entry name" value="Beta-barrel_TonB"/>
</dbReference>
<comment type="similarity">
    <text evidence="2 14 15">Belongs to the TonB-dependent receptor family.</text>
</comment>
<keyword evidence="13 14" id="KW-0998">Cell outer membrane</keyword>
<evidence type="ECO:0000256" key="2">
    <source>
        <dbReference type="ARBA" id="ARBA00009810"/>
    </source>
</evidence>
<dbReference type="NCBIfam" id="NF007349">
    <property type="entry name" value="PRK09840.1"/>
    <property type="match status" value="1"/>
</dbReference>
<protein>
    <submittedName>
        <fullName evidence="19">TonB-dependent siderophore receptor</fullName>
    </submittedName>
</protein>
<evidence type="ECO:0000256" key="8">
    <source>
        <dbReference type="ARBA" id="ARBA00023004"/>
    </source>
</evidence>
<feature type="domain" description="TonB-dependent receptor-like beta-barrel" evidence="17">
    <location>
        <begin position="258"/>
        <end position="735"/>
    </location>
</feature>
<evidence type="ECO:0000259" key="17">
    <source>
        <dbReference type="Pfam" id="PF00593"/>
    </source>
</evidence>
<evidence type="ECO:0000256" key="6">
    <source>
        <dbReference type="ARBA" id="ARBA00022692"/>
    </source>
</evidence>
<evidence type="ECO:0000313" key="20">
    <source>
        <dbReference type="Proteomes" id="UP000217005"/>
    </source>
</evidence>
<evidence type="ECO:0000256" key="3">
    <source>
        <dbReference type="ARBA" id="ARBA00022448"/>
    </source>
</evidence>
<feature type="region of interest" description="Disordered" evidence="16">
    <location>
        <begin position="1"/>
        <end position="20"/>
    </location>
</feature>
<organism evidence="19 20">
    <name type="scientific">Bordetella genomosp. 1</name>
    <dbReference type="NCBI Taxonomy" id="1395607"/>
    <lineage>
        <taxon>Bacteria</taxon>
        <taxon>Pseudomonadati</taxon>
        <taxon>Pseudomonadota</taxon>
        <taxon>Betaproteobacteria</taxon>
        <taxon>Burkholderiales</taxon>
        <taxon>Alcaligenaceae</taxon>
        <taxon>Bordetella</taxon>
    </lineage>
</organism>
<evidence type="ECO:0000256" key="9">
    <source>
        <dbReference type="ARBA" id="ARBA00023065"/>
    </source>
</evidence>
<keyword evidence="4 14" id="KW-1134">Transmembrane beta strand</keyword>
<keyword evidence="3 14" id="KW-0813">Transport</keyword>
<dbReference type="Gene3D" id="2.170.130.10">
    <property type="entry name" value="TonB-dependent receptor, plug domain"/>
    <property type="match status" value="1"/>
</dbReference>
<dbReference type="PANTHER" id="PTHR32552:SF89">
    <property type="entry name" value="CATECHOLATE SIDEROPHORE RECEPTOR FIU"/>
    <property type="match status" value="1"/>
</dbReference>
<dbReference type="Proteomes" id="UP000217005">
    <property type="component" value="Unassembled WGS sequence"/>
</dbReference>
<evidence type="ECO:0000256" key="10">
    <source>
        <dbReference type="ARBA" id="ARBA00023077"/>
    </source>
</evidence>
<dbReference type="InterPro" id="IPR037066">
    <property type="entry name" value="Plug_dom_sf"/>
</dbReference>
<evidence type="ECO:0000256" key="12">
    <source>
        <dbReference type="ARBA" id="ARBA00023170"/>
    </source>
</evidence>
<name>A0A261S5S1_9BORD</name>
<dbReference type="PROSITE" id="PS52016">
    <property type="entry name" value="TONB_DEPENDENT_REC_3"/>
    <property type="match status" value="1"/>
</dbReference>
<dbReference type="InterPro" id="IPR039426">
    <property type="entry name" value="TonB-dep_rcpt-like"/>
</dbReference>
<keyword evidence="8" id="KW-0408">Iron</keyword>
<dbReference type="AlphaFoldDB" id="A0A261S5S1"/>